<dbReference type="RefSeq" id="WP_386094740.1">
    <property type="nucleotide sequence ID" value="NZ_JBHRXN010000036.1"/>
</dbReference>
<dbReference type="EMBL" id="JBHRXN010000036">
    <property type="protein sequence ID" value="MFC3534066.1"/>
    <property type="molecule type" value="Genomic_DNA"/>
</dbReference>
<accession>A0ABV7RL93</accession>
<reference evidence="4" key="1">
    <citation type="journal article" date="2019" name="Int. J. Syst. Evol. Microbiol.">
        <title>The Global Catalogue of Microorganisms (GCM) 10K type strain sequencing project: providing services to taxonomists for standard genome sequencing and annotation.</title>
        <authorList>
            <consortium name="The Broad Institute Genomics Platform"/>
            <consortium name="The Broad Institute Genome Sequencing Center for Infectious Disease"/>
            <person name="Wu L."/>
            <person name="Ma J."/>
        </authorList>
    </citation>
    <scope>NUCLEOTIDE SEQUENCE [LARGE SCALE GENOMIC DNA]</scope>
    <source>
        <strain evidence="4">KCTC 42742</strain>
    </source>
</reference>
<dbReference type="Proteomes" id="UP001595741">
    <property type="component" value="Unassembled WGS sequence"/>
</dbReference>
<protein>
    <recommendedName>
        <fullName evidence="5">Lipoprotein</fullName>
    </recommendedName>
</protein>
<name>A0ABV7RL93_9NEIS</name>
<proteinExistence type="predicted"/>
<evidence type="ECO:0000256" key="2">
    <source>
        <dbReference type="SAM" id="SignalP"/>
    </source>
</evidence>
<organism evidence="3 4">
    <name type="scientific">Vogesella facilis</name>
    <dbReference type="NCBI Taxonomy" id="1655232"/>
    <lineage>
        <taxon>Bacteria</taxon>
        <taxon>Pseudomonadati</taxon>
        <taxon>Pseudomonadota</taxon>
        <taxon>Betaproteobacteria</taxon>
        <taxon>Neisseriales</taxon>
        <taxon>Chromobacteriaceae</taxon>
        <taxon>Vogesella</taxon>
    </lineage>
</organism>
<evidence type="ECO:0000313" key="4">
    <source>
        <dbReference type="Proteomes" id="UP001595741"/>
    </source>
</evidence>
<keyword evidence="4" id="KW-1185">Reference proteome</keyword>
<dbReference type="InterPro" id="IPR029045">
    <property type="entry name" value="ClpP/crotonase-like_dom_sf"/>
</dbReference>
<keyword evidence="2" id="KW-0732">Signal</keyword>
<gene>
    <name evidence="3" type="ORF">ACFOLG_18015</name>
</gene>
<feature type="chain" id="PRO_5045061962" description="Lipoprotein" evidence="2">
    <location>
        <begin position="21"/>
        <end position="267"/>
    </location>
</feature>
<evidence type="ECO:0000313" key="3">
    <source>
        <dbReference type="EMBL" id="MFC3534066.1"/>
    </source>
</evidence>
<evidence type="ECO:0008006" key="5">
    <source>
        <dbReference type="Google" id="ProtNLM"/>
    </source>
</evidence>
<sequence>MSRRHLLAAVLLLLGGGAHADEAASASAQVTLSADGQTLQYDGLLAADAIQQLQQLYWQSAAKPRQLLINSPGGDARLGLLLGYLVYGWGLDVRVREQCASSCANYVFPAGRNKYLEAGSMLLWHGGALQPDWQAIIRARWPHNPARQQAARDDLALWQQQERDFYAAIGVSQLITVCGQHAQWRQAVPQALGFDYSPQVLARFGITRLQLPPDGWQPHQRWDSPRFFRASWCDTPPPPVDEPLCGCQFDDEDAPRPDAATPSPASP</sequence>
<dbReference type="SUPFAM" id="SSF52096">
    <property type="entry name" value="ClpP/crotonase"/>
    <property type="match status" value="1"/>
</dbReference>
<feature type="region of interest" description="Disordered" evidence="1">
    <location>
        <begin position="243"/>
        <end position="267"/>
    </location>
</feature>
<feature type="signal peptide" evidence="2">
    <location>
        <begin position="1"/>
        <end position="20"/>
    </location>
</feature>
<evidence type="ECO:0000256" key="1">
    <source>
        <dbReference type="SAM" id="MobiDB-lite"/>
    </source>
</evidence>
<comment type="caution">
    <text evidence="3">The sequence shown here is derived from an EMBL/GenBank/DDBJ whole genome shotgun (WGS) entry which is preliminary data.</text>
</comment>